<sequence length="77" mass="8686">MNINQMKLDVIIKRQRLAANELNVDYLIAMAIEAEARANDLGPFDRAYNRFKQQQLDFEQAAACLELLNTTSPAMAA</sequence>
<evidence type="ECO:0000313" key="2">
    <source>
        <dbReference type="Proteomes" id="UP000245081"/>
    </source>
</evidence>
<accession>A0A2R5FCW5</accession>
<proteinExistence type="predicted"/>
<comment type="caution">
    <text evidence="1">The sequence shown here is derived from an EMBL/GenBank/DDBJ whole genome shotgun (WGS) entry which is preliminary data.</text>
</comment>
<evidence type="ECO:0000313" key="1">
    <source>
        <dbReference type="EMBL" id="GBG14551.1"/>
    </source>
</evidence>
<gene>
    <name evidence="1" type="ORF">NMK_2150</name>
</gene>
<dbReference type="RefSeq" id="WP_109015740.1">
    <property type="nucleotide sequence ID" value="NZ_BDOQ01000008.1"/>
</dbReference>
<dbReference type="EMBL" id="BDOQ01000008">
    <property type="protein sequence ID" value="GBG14551.1"/>
    <property type="molecule type" value="Genomic_DNA"/>
</dbReference>
<organism evidence="1 2">
    <name type="scientific">Novimethylophilus kurashikiensis</name>
    <dbReference type="NCBI Taxonomy" id="1825523"/>
    <lineage>
        <taxon>Bacteria</taxon>
        <taxon>Pseudomonadati</taxon>
        <taxon>Pseudomonadota</taxon>
        <taxon>Betaproteobacteria</taxon>
        <taxon>Nitrosomonadales</taxon>
        <taxon>Methylophilaceae</taxon>
        <taxon>Novimethylophilus</taxon>
    </lineage>
</organism>
<reference evidence="1 2" key="1">
    <citation type="journal article" date="2018" name="Environ. Microbiol.">
        <title>Isolation and genomic characterization of Novimethylophilus kurashikiensis gen. nov. sp. nov., a new lanthanide-dependent methylotrophic species of Methylophilaceae.</title>
        <authorList>
            <person name="Lv H."/>
            <person name="Sahin N."/>
            <person name="Tani A."/>
        </authorList>
    </citation>
    <scope>NUCLEOTIDE SEQUENCE [LARGE SCALE GENOMIC DNA]</scope>
    <source>
        <strain evidence="1 2">La2-4</strain>
    </source>
</reference>
<dbReference type="AlphaFoldDB" id="A0A2R5FCW5"/>
<protein>
    <submittedName>
        <fullName evidence="1">Uncharacterized protein</fullName>
    </submittedName>
</protein>
<dbReference type="Proteomes" id="UP000245081">
    <property type="component" value="Unassembled WGS sequence"/>
</dbReference>
<keyword evidence="2" id="KW-1185">Reference proteome</keyword>
<name>A0A2R5FCW5_9PROT</name>